<dbReference type="AlphaFoldDB" id="A0A151Y4T1"/>
<evidence type="ECO:0000313" key="1">
    <source>
        <dbReference type="EMBL" id="KYQ73038.1"/>
    </source>
</evidence>
<dbReference type="OrthoDB" id="6710329at2"/>
<dbReference type="PROSITE" id="PS51257">
    <property type="entry name" value="PROKAR_LIPOPROTEIN"/>
    <property type="match status" value="1"/>
</dbReference>
<keyword evidence="2" id="KW-1185">Reference proteome</keyword>
<gene>
    <name evidence="1" type="ORF">AZH43_01765</name>
</gene>
<comment type="caution">
    <text evidence="1">The sequence shown here is derived from an EMBL/GenBank/DDBJ whole genome shotgun (WGS) entry which is preliminary data.</text>
</comment>
<evidence type="ECO:0000313" key="2">
    <source>
        <dbReference type="Proteomes" id="UP000076276"/>
    </source>
</evidence>
<dbReference type="STRING" id="1806892.AZH43_01765"/>
<dbReference type="Proteomes" id="UP000076276">
    <property type="component" value="Unassembled WGS sequence"/>
</dbReference>
<organism evidence="1 2">
    <name type="scientific">Acinetobacter pragensis</name>
    <dbReference type="NCBI Taxonomy" id="1806892"/>
    <lineage>
        <taxon>Bacteria</taxon>
        <taxon>Pseudomonadati</taxon>
        <taxon>Pseudomonadota</taxon>
        <taxon>Gammaproteobacteria</taxon>
        <taxon>Moraxellales</taxon>
        <taxon>Moraxellaceae</taxon>
        <taxon>Acinetobacter</taxon>
    </lineage>
</organism>
<reference evidence="1 2" key="1">
    <citation type="submission" date="2016-03" db="EMBL/GenBank/DDBJ databases">
        <title>Acinetobacter genomospecies 28 strain ANC 4149.</title>
        <authorList>
            <person name="Radolfova-Krizova L."/>
            <person name="Nemec A."/>
        </authorList>
    </citation>
    <scope>NUCLEOTIDE SEQUENCE [LARGE SCALE GENOMIC DNA]</scope>
    <source>
        <strain evidence="1 2">ANC 4149</strain>
    </source>
</reference>
<sequence length="190" mass="21498">MQQAFKFLGMPLLISAILMITGCDRSQEAEKPSADLSQDDQIMRELSSEPVKAFAKTAHDIHDIQALTDFDTRFTAVSDEMEDELMRMKEDGSLTPEFALSRKRDNINSALTMLKALDLKTEQGRYIQGLMYQYWDNQGKLLQQTADQSAAGDKQPSENVKGLGQFIHAQEQLEHWQQQYPAIPSAAEKQ</sequence>
<protein>
    <submittedName>
        <fullName evidence="1">Uncharacterized protein</fullName>
    </submittedName>
</protein>
<accession>A0A151Y4T1</accession>
<proteinExistence type="predicted"/>
<dbReference type="RefSeq" id="WP_067666929.1">
    <property type="nucleotide sequence ID" value="NZ_CBCSIK010000005.1"/>
</dbReference>
<dbReference type="EMBL" id="LUAW01000012">
    <property type="protein sequence ID" value="KYQ73038.1"/>
    <property type="molecule type" value="Genomic_DNA"/>
</dbReference>
<name>A0A151Y4T1_9GAMM</name>